<evidence type="ECO:0008006" key="4">
    <source>
        <dbReference type="Google" id="ProtNLM"/>
    </source>
</evidence>
<dbReference type="PANTHER" id="PTHR33344">
    <property type="entry name" value="OS02G0761600 PROTEIN"/>
    <property type="match status" value="1"/>
</dbReference>
<comment type="caution">
    <text evidence="2">The sequence shown here is derived from an EMBL/GenBank/DDBJ whole genome shotgun (WGS) entry which is preliminary data.</text>
</comment>
<keyword evidence="1" id="KW-0812">Transmembrane</keyword>
<name>A0A8X7ZCN2_POPTO</name>
<reference evidence="2" key="1">
    <citation type="journal article" date="2020" name="bioRxiv">
        <title>Hybrid origin of Populus tomentosa Carr. identified through genome sequencing and phylogenomic analysis.</title>
        <authorList>
            <person name="An X."/>
            <person name="Gao K."/>
            <person name="Chen Z."/>
            <person name="Li J."/>
            <person name="Yang X."/>
            <person name="Yang X."/>
            <person name="Zhou J."/>
            <person name="Guo T."/>
            <person name="Zhao T."/>
            <person name="Huang S."/>
            <person name="Miao D."/>
            <person name="Khan W.U."/>
            <person name="Rao P."/>
            <person name="Ye M."/>
            <person name="Lei B."/>
            <person name="Liao W."/>
            <person name="Wang J."/>
            <person name="Ji L."/>
            <person name="Li Y."/>
            <person name="Guo B."/>
            <person name="Mustafa N.S."/>
            <person name="Li S."/>
            <person name="Yun Q."/>
            <person name="Keller S.R."/>
            <person name="Mao J."/>
            <person name="Zhang R."/>
            <person name="Strauss S.H."/>
        </authorList>
    </citation>
    <scope>NUCLEOTIDE SEQUENCE</scope>
    <source>
        <strain evidence="2">GM15</strain>
        <tissue evidence="2">Leaf</tissue>
    </source>
</reference>
<dbReference type="PANTHER" id="PTHR33344:SF7">
    <property type="entry name" value="TRANSMEMBRANE PROTEIN"/>
    <property type="match status" value="1"/>
</dbReference>
<keyword evidence="3" id="KW-1185">Reference proteome</keyword>
<dbReference type="Proteomes" id="UP000886885">
    <property type="component" value="Chromosome 8A"/>
</dbReference>
<keyword evidence="1" id="KW-1133">Transmembrane helix</keyword>
<dbReference type="OrthoDB" id="994207at2759"/>
<sequence>MSCPKKRKKREEKEPCYFPCEKKKHHRSKMETQHSWRLRLSFKNATIVMTVLNIITVLFLLKGFLSSPSTRNNNLAPDSFNSGMQLSLPLPLPFPPSLKKIEDTVAIVVALSFELSYIKESEEMRLALQPWKLINRIKEIEQEAYAEPETVQHKDMKQTAAVDLSKRLQDIRSVNDVSSFKALEEWRKRKMERARQRAVGKNGIGNSQA</sequence>
<evidence type="ECO:0000313" key="2">
    <source>
        <dbReference type="EMBL" id="KAG6766275.1"/>
    </source>
</evidence>
<dbReference type="EMBL" id="JAAWWB010000015">
    <property type="protein sequence ID" value="KAG6766275.1"/>
    <property type="molecule type" value="Genomic_DNA"/>
</dbReference>
<evidence type="ECO:0000313" key="3">
    <source>
        <dbReference type="Proteomes" id="UP000886885"/>
    </source>
</evidence>
<gene>
    <name evidence="2" type="ORF">POTOM_030348</name>
</gene>
<dbReference type="AlphaFoldDB" id="A0A8X7ZCN2"/>
<organism evidence="2 3">
    <name type="scientific">Populus tomentosa</name>
    <name type="common">Chinese white poplar</name>
    <dbReference type="NCBI Taxonomy" id="118781"/>
    <lineage>
        <taxon>Eukaryota</taxon>
        <taxon>Viridiplantae</taxon>
        <taxon>Streptophyta</taxon>
        <taxon>Embryophyta</taxon>
        <taxon>Tracheophyta</taxon>
        <taxon>Spermatophyta</taxon>
        <taxon>Magnoliopsida</taxon>
        <taxon>eudicotyledons</taxon>
        <taxon>Gunneridae</taxon>
        <taxon>Pentapetalae</taxon>
        <taxon>rosids</taxon>
        <taxon>fabids</taxon>
        <taxon>Malpighiales</taxon>
        <taxon>Salicaceae</taxon>
        <taxon>Saliceae</taxon>
        <taxon>Populus</taxon>
    </lineage>
</organism>
<accession>A0A8X7ZCN2</accession>
<proteinExistence type="predicted"/>
<keyword evidence="1" id="KW-0472">Membrane</keyword>
<evidence type="ECO:0000256" key="1">
    <source>
        <dbReference type="SAM" id="Phobius"/>
    </source>
</evidence>
<protein>
    <recommendedName>
        <fullName evidence="4">Transmembrane protein</fullName>
    </recommendedName>
</protein>
<feature type="transmembrane region" description="Helical" evidence="1">
    <location>
        <begin position="45"/>
        <end position="65"/>
    </location>
</feature>